<protein>
    <submittedName>
        <fullName evidence="1">Uncharacterized protein</fullName>
    </submittedName>
</protein>
<proteinExistence type="predicted"/>
<reference evidence="1" key="1">
    <citation type="submission" date="2017-12" db="EMBL/GenBank/DDBJ databases">
        <authorList>
            <person name="Barbosa P."/>
            <person name="Usie A."/>
            <person name="Ramos A.M."/>
        </authorList>
    </citation>
    <scope>NUCLEOTIDE SEQUENCE</scope>
    <source>
        <strain evidence="1">HL8</strain>
        <tissue evidence="1">Leaves</tissue>
    </source>
</reference>
<dbReference type="EMBL" id="PKMF04000028">
    <property type="protein sequence ID" value="KAK7857266.1"/>
    <property type="molecule type" value="Genomic_DNA"/>
</dbReference>
<gene>
    <name evidence="1" type="ORF">CFP56_018621</name>
</gene>
<evidence type="ECO:0000313" key="1">
    <source>
        <dbReference type="EMBL" id="KAK7857266.1"/>
    </source>
</evidence>
<comment type="caution">
    <text evidence="1">The sequence shown here is derived from an EMBL/GenBank/DDBJ whole genome shotgun (WGS) entry which is preliminary data.</text>
</comment>
<reference evidence="1" key="3">
    <citation type="submission" date="2023-07" db="EMBL/GenBank/DDBJ databases">
        <title>An improved reference 1 genome and first organelle genomes of Quercus suber.</title>
        <authorList>
            <consortium name="Genosuber Consortium"/>
            <person name="Usie A."/>
            <person name="Serra O."/>
            <person name="Barros P."/>
        </authorList>
    </citation>
    <scope>NUCLEOTIDE SEQUENCE</scope>
    <source>
        <strain evidence="1">HL8</strain>
        <tissue evidence="1">Leaves</tissue>
    </source>
</reference>
<sequence length="140" mass="15650">MSVSECERIKEVVVGEEGKVSEVITFTQLIYLKLDSLPNLASFCSESYSFNFPSLEEVIVRQCPETKTFSRGALGTPKLERVQATQEDEWHWKNSKDGVNPKYAAAGMRLGIVACGTWDRVSFCKNHVLRGSLSHGYGNQ</sequence>
<name>A0AAW0M1F1_QUESU</name>
<dbReference type="AlphaFoldDB" id="A0AAW0M1F1"/>
<accession>A0AAW0M1F1</accession>
<reference evidence="1" key="2">
    <citation type="journal article" date="2018" name="Sci. Data">
        <title>The draft genome sequence of cork oak.</title>
        <authorList>
            <person name="Ramos A.M."/>
            <person name="Usie A."/>
            <person name="Barbosa P."/>
            <person name="Barros P.M."/>
            <person name="Capote T."/>
            <person name="Chaves I."/>
            <person name="Simoes F."/>
            <person name="Abreu I."/>
            <person name="Carrasquinho I."/>
            <person name="Faro C."/>
            <person name="Guimaraes J.B."/>
            <person name="Mendonca D."/>
            <person name="Nobrega F."/>
            <person name="Rodrigues L."/>
            <person name="Saibo N.J.M."/>
            <person name="Varela M.C."/>
            <person name="Egas C."/>
            <person name="Matos J."/>
            <person name="Miguel C.M."/>
            <person name="Oliveira M.M."/>
            <person name="Ricardo C.P."/>
            <person name="Goncalves S."/>
        </authorList>
    </citation>
    <scope>NUCLEOTIDE SEQUENCE [LARGE SCALE GENOMIC DNA]</scope>
    <source>
        <strain evidence="1">HL8</strain>
    </source>
</reference>
<organism evidence="1">
    <name type="scientific">Quercus suber</name>
    <name type="common">Cork oak</name>
    <dbReference type="NCBI Taxonomy" id="58331"/>
    <lineage>
        <taxon>Eukaryota</taxon>
        <taxon>Viridiplantae</taxon>
        <taxon>Streptophyta</taxon>
        <taxon>Embryophyta</taxon>
        <taxon>Tracheophyta</taxon>
        <taxon>Spermatophyta</taxon>
        <taxon>Magnoliopsida</taxon>
        <taxon>eudicotyledons</taxon>
        <taxon>Gunneridae</taxon>
        <taxon>Pentapetalae</taxon>
        <taxon>rosids</taxon>
        <taxon>fabids</taxon>
        <taxon>Fagales</taxon>
        <taxon>Fagaceae</taxon>
        <taxon>Quercus</taxon>
    </lineage>
</organism>